<organism evidence="5 9">
    <name type="scientific">Listeria monocytogenes</name>
    <dbReference type="NCBI Taxonomy" id="1639"/>
    <lineage>
        <taxon>Bacteria</taxon>
        <taxon>Bacillati</taxon>
        <taxon>Bacillota</taxon>
        <taxon>Bacilli</taxon>
        <taxon>Bacillales</taxon>
        <taxon>Listeriaceae</taxon>
        <taxon>Listeria</taxon>
    </lineage>
</organism>
<dbReference type="EMBL" id="DAAJZA010000008">
    <property type="protein sequence ID" value="HAC1755654.1"/>
    <property type="molecule type" value="Genomic_DNA"/>
</dbReference>
<evidence type="ECO:0000313" key="4">
    <source>
        <dbReference type="EMBL" id="EAG6170603.1"/>
    </source>
</evidence>
<name>A0A460A369_LISMN</name>
<dbReference type="EMBL" id="AAANYR010000023">
    <property type="protein sequence ID" value="EAD5788049.1"/>
    <property type="molecule type" value="Genomic_DNA"/>
</dbReference>
<evidence type="ECO:0000313" key="2">
    <source>
        <dbReference type="EMBL" id="EAD5787606.1"/>
    </source>
</evidence>
<evidence type="ECO:0000259" key="1">
    <source>
        <dbReference type="Pfam" id="PF20612"/>
    </source>
</evidence>
<evidence type="ECO:0000313" key="6">
    <source>
        <dbReference type="EMBL" id="HAC1755654.1"/>
    </source>
</evidence>
<dbReference type="Proteomes" id="UP000566721">
    <property type="component" value="Unassembled WGS sequence"/>
</dbReference>
<dbReference type="InterPro" id="IPR046749">
    <property type="entry name" value="SHOCT_2"/>
</dbReference>
<reference evidence="6 10" key="1">
    <citation type="journal article" date="2018" name="Genome Biol.">
        <title>SKESA: strategic k-mer extension for scrupulous assemblies.</title>
        <authorList>
            <person name="Souvorov A."/>
            <person name="Agarwala R."/>
            <person name="Lipman D.J."/>
        </authorList>
    </citation>
    <scope>NUCLEOTIDE SEQUENCE [LARGE SCALE GENOMIC DNA]</scope>
    <source>
        <strain evidence="6 10">DMG1500109</strain>
    </source>
</reference>
<reference evidence="5 9" key="2">
    <citation type="submission" date="2018-06" db="EMBL/GenBank/DDBJ databases">
        <authorList>
            <consortium name="GenomeTrakr: Next Generation Sequencing Network for Food Pathogen Tracability"/>
        </authorList>
    </citation>
    <scope>NUCLEOTIDE SEQUENCE [LARGE SCALE GENOMIC DNA]</scope>
    <source>
        <strain evidence="2 8">FDA00013853</strain>
        <strain evidence="5 9">FLAG-38921</strain>
    </source>
</reference>
<evidence type="ECO:0000313" key="3">
    <source>
        <dbReference type="EMBL" id="EAD5788049.1"/>
    </source>
</evidence>
<dbReference type="EMBL" id="AAANYR010000008">
    <property type="protein sequence ID" value="EAD5787606.1"/>
    <property type="molecule type" value="Genomic_DNA"/>
</dbReference>
<evidence type="ECO:0000313" key="9">
    <source>
        <dbReference type="Proteomes" id="UP000566721"/>
    </source>
</evidence>
<dbReference type="EMBL" id="AABCVX010000008">
    <property type="protein sequence ID" value="EAG6170603.1"/>
    <property type="molecule type" value="Genomic_DNA"/>
</dbReference>
<dbReference type="EMBL" id="DAAJZA010000024">
    <property type="protein sequence ID" value="HAC1756389.1"/>
    <property type="molecule type" value="Genomic_DNA"/>
</dbReference>
<evidence type="ECO:0000313" key="10">
    <source>
        <dbReference type="Proteomes" id="UP000843775"/>
    </source>
</evidence>
<proteinExistence type="predicted"/>
<dbReference type="AlphaFoldDB" id="A0A460A369"/>
<evidence type="ECO:0000313" key="7">
    <source>
        <dbReference type="EMBL" id="HAC1756389.1"/>
    </source>
</evidence>
<feature type="domain" description="SHOCT-like" evidence="1">
    <location>
        <begin position="22"/>
        <end position="70"/>
    </location>
</feature>
<reference evidence="6" key="3">
    <citation type="submission" date="2019-11" db="EMBL/GenBank/DDBJ databases">
        <authorList>
            <consortium name="NCBI Pathogen Detection Project"/>
        </authorList>
    </citation>
    <scope>NUCLEOTIDE SEQUENCE</scope>
    <source>
        <strain evidence="6">DMG1500109</strain>
    </source>
</reference>
<accession>A0A460A369</accession>
<dbReference type="Pfam" id="PF20612">
    <property type="entry name" value="SHOCT_2"/>
    <property type="match status" value="1"/>
</dbReference>
<sequence>MEFLRLYLEEAKIMNQEKTKINYSNEASYYMAQQILLELLLAGKITEEEYVKIDQKNRESFNPFLSRIMALIVDIAAL</sequence>
<evidence type="ECO:0000313" key="8">
    <source>
        <dbReference type="Proteomes" id="UP000344343"/>
    </source>
</evidence>
<gene>
    <name evidence="4" type="ORF">DCT16_14580</name>
    <name evidence="5" type="ORF">DCT16_15765</name>
    <name evidence="2" type="ORF">EX365_13655</name>
    <name evidence="3" type="ORF">EX365_16030</name>
    <name evidence="6" type="ORF">GI949_11820</name>
    <name evidence="7" type="ORF">GI949_15570</name>
</gene>
<dbReference type="EMBL" id="AABCVX010000020">
    <property type="protein sequence ID" value="EAG6170830.1"/>
    <property type="molecule type" value="Genomic_DNA"/>
</dbReference>
<protein>
    <recommendedName>
        <fullName evidence="1">SHOCT-like domain-containing protein</fullName>
    </recommendedName>
</protein>
<evidence type="ECO:0000313" key="5">
    <source>
        <dbReference type="EMBL" id="EAG6170830.1"/>
    </source>
</evidence>
<dbReference type="Proteomes" id="UP000344343">
    <property type="component" value="Unassembled WGS sequence"/>
</dbReference>
<comment type="caution">
    <text evidence="5">The sequence shown here is derived from an EMBL/GenBank/DDBJ whole genome shotgun (WGS) entry which is preliminary data.</text>
</comment>
<dbReference type="Proteomes" id="UP000843775">
    <property type="component" value="Unassembled WGS sequence"/>
</dbReference>